<evidence type="ECO:0000256" key="6">
    <source>
        <dbReference type="ARBA" id="ARBA00022729"/>
    </source>
</evidence>
<keyword evidence="4" id="KW-0945">Host-virus interaction</keyword>
<organism evidence="17 19">
    <name type="scientific">Medicago truncatula</name>
    <name type="common">Barrel medic</name>
    <name type="synonym">Medicago tribuloides</name>
    <dbReference type="NCBI Taxonomy" id="3880"/>
    <lineage>
        <taxon>Eukaryota</taxon>
        <taxon>Viridiplantae</taxon>
        <taxon>Streptophyta</taxon>
        <taxon>Embryophyta</taxon>
        <taxon>Tracheophyta</taxon>
        <taxon>Spermatophyta</taxon>
        <taxon>Magnoliopsida</taxon>
        <taxon>eudicotyledons</taxon>
        <taxon>Gunneridae</taxon>
        <taxon>Pentapetalae</taxon>
        <taxon>rosids</taxon>
        <taxon>fabids</taxon>
        <taxon>Fabales</taxon>
        <taxon>Fabaceae</taxon>
        <taxon>Papilionoideae</taxon>
        <taxon>50 kb inversion clade</taxon>
        <taxon>NPAAA clade</taxon>
        <taxon>Hologalegina</taxon>
        <taxon>IRL clade</taxon>
        <taxon>Trifolieae</taxon>
        <taxon>Medicago</taxon>
    </lineage>
</organism>
<dbReference type="Proteomes" id="UP000002051">
    <property type="component" value="Unassembled WGS sequence"/>
</dbReference>
<dbReference type="PANTHER" id="PTHR32080:SF24">
    <property type="entry name" value="PLASMODESMATA-LOCATED PROTEIN 2"/>
    <property type="match status" value="1"/>
</dbReference>
<keyword evidence="3" id="KW-1003">Cell membrane</keyword>
<reference evidence="17 19" key="2">
    <citation type="journal article" date="2014" name="BMC Genomics">
        <title>An improved genome release (version Mt4.0) for the model legume Medicago truncatula.</title>
        <authorList>
            <person name="Tang H."/>
            <person name="Krishnakumar V."/>
            <person name="Bidwell S."/>
            <person name="Rosen B."/>
            <person name="Chan A."/>
            <person name="Zhou S."/>
            <person name="Gentzbittel L."/>
            <person name="Childs K.L."/>
            <person name="Yandell M."/>
            <person name="Gundlach H."/>
            <person name="Mayer K.F."/>
            <person name="Schwartz D.C."/>
            <person name="Town C.D."/>
        </authorList>
    </citation>
    <scope>GENOME REANNOTATION</scope>
    <source>
        <strain evidence="17">A17</strain>
        <strain evidence="18 19">cv. Jemalong A17</strain>
    </source>
</reference>
<dbReference type="PANTHER" id="PTHR32080">
    <property type="entry name" value="ANTIFUNGAL PROTEIN GINKBILOBIN-2-LIKE"/>
    <property type="match status" value="1"/>
</dbReference>
<dbReference type="EnsemblPlants" id="KEH41154">
    <property type="protein sequence ID" value="KEH41154"/>
    <property type="gene ID" value="MTR_1g044580"/>
</dbReference>
<evidence type="ECO:0000256" key="2">
    <source>
        <dbReference type="ARBA" id="ARBA00022448"/>
    </source>
</evidence>
<proteinExistence type="inferred from homology"/>
<protein>
    <submittedName>
        <fullName evidence="17">Salt stress response/antifungal domain protein</fullName>
    </submittedName>
</protein>
<comment type="similarity">
    <text evidence="13">Belongs to the cysteine-rich repeat secretory protein family. Plasmodesmata-located proteins (PDLD) subfamily.</text>
</comment>
<dbReference type="AlphaFoldDB" id="A0A072VGH6"/>
<dbReference type="STRING" id="3880.A0A072VGH6"/>
<feature type="domain" description="Gnk2-homologous" evidence="16">
    <location>
        <begin position="33"/>
        <end position="136"/>
    </location>
</feature>
<sequence length="709" mass="78925">MSFTLKTIFLSFILALFTNLNPPHFAESSSDYTTLVYKGCSKETFIDPNGIYSQTLSTLFGSLVSQSTKTKFYKTTFGSGQNSITGLFQCRGDLTNSACYNCVKTLPILSNRICGKTIAARVQLLGCYLLYEVAGYTQISGMQMLYKTCGITNVAGSGFGERRDAALSAMEIGVVSGHGFYTTNYMAFYVLGQCEGDIGDSDCGQCVKTAVQRAQVECGNSISGEIFLHKCFISYGYYPNGVPSRHSSYSSFSSGQDPGKTAAIILGGIAGVAFLVIFLLFARNLTKKHNVDENFGPYPLLSHGGVLHRLKSVNRQKKSWFKGDRKYEIQDISTNKFVADLGHYPGFPLVKGRVSRYVYNDVVDKVSKWLAAWKGTILNKVGQAYLVKSVTTTISVYTIQLHNLPTHVCKKLDKMARSFLWGGGGGGGGRWFLSNLESCIREAKLTNLALLGKLVWNMLHNKDKLWVKVIFHKYMGNSSLWMNKKHNKPSITWYSFRVGSGDSLIWNIDWTQLGSLCQLNLQGLVTMIPTDIVHYIHQLPAPNNLDVRFQDAWTWRHAKKAHWIPPPEGTLKLNIDGSFLEDLGCLGADGVVRNHNGDWITDFSHYEAGGDALLAELRVILICLDFYSKKVDLIIAGRDHTLHTYATDILHIRDALHENENTTLAHVLREQNMCTNFMAKKGSHARCSAQWNCPLTGMESLFLRDKLGT</sequence>
<keyword evidence="19" id="KW-1185">Reference proteome</keyword>
<keyword evidence="5 14" id="KW-0812">Transmembrane</keyword>
<evidence type="ECO:0000256" key="12">
    <source>
        <dbReference type="ARBA" id="ARBA00024184"/>
    </source>
</evidence>
<dbReference type="CDD" id="cd06222">
    <property type="entry name" value="RNase_H_like"/>
    <property type="match status" value="1"/>
</dbReference>
<evidence type="ECO:0000259" key="16">
    <source>
        <dbReference type="PROSITE" id="PS51473"/>
    </source>
</evidence>
<gene>
    <name evidence="17" type="ordered locus">MTR_1g044580</name>
</gene>
<dbReference type="Gene3D" id="3.30.430.20">
    <property type="entry name" value="Gnk2 domain, C-X8-C-X2-C motif"/>
    <property type="match status" value="2"/>
</dbReference>
<feature type="domain" description="Gnk2-homologous" evidence="16">
    <location>
        <begin position="141"/>
        <end position="240"/>
    </location>
</feature>
<keyword evidence="11" id="KW-1015">Disulfide bond</keyword>
<evidence type="ECO:0000313" key="18">
    <source>
        <dbReference type="EnsemblPlants" id="KEH41154"/>
    </source>
</evidence>
<dbReference type="GO" id="GO:0046739">
    <property type="term" value="P:transport of virus in multicellular host"/>
    <property type="evidence" value="ECO:0000318"/>
    <property type="project" value="GO_Central"/>
</dbReference>
<evidence type="ECO:0000313" key="17">
    <source>
        <dbReference type="EMBL" id="KEH41154.1"/>
    </source>
</evidence>
<dbReference type="InterPro" id="IPR044730">
    <property type="entry name" value="RNase_H-like_dom_plant"/>
</dbReference>
<keyword evidence="2" id="KW-0813">Transport</keyword>
<dbReference type="CDD" id="cd23509">
    <property type="entry name" value="Gnk2-like"/>
    <property type="match status" value="2"/>
</dbReference>
<keyword evidence="6 15" id="KW-0732">Signal</keyword>
<reference evidence="18" key="3">
    <citation type="submission" date="2015-04" db="UniProtKB">
        <authorList>
            <consortium name="EnsemblPlants"/>
        </authorList>
    </citation>
    <scope>IDENTIFICATION</scope>
    <source>
        <strain evidence="18">cv. Jemalong A17</strain>
    </source>
</reference>
<evidence type="ECO:0000256" key="9">
    <source>
        <dbReference type="ARBA" id="ARBA00022989"/>
    </source>
</evidence>
<evidence type="ECO:0000256" key="15">
    <source>
        <dbReference type="SAM" id="SignalP"/>
    </source>
</evidence>
<evidence type="ECO:0000313" key="19">
    <source>
        <dbReference type="Proteomes" id="UP000002051"/>
    </source>
</evidence>
<keyword evidence="8" id="KW-0965">Cell junction</keyword>
<name>A0A072VGH6_MEDTR</name>
<evidence type="ECO:0000256" key="3">
    <source>
        <dbReference type="ARBA" id="ARBA00022475"/>
    </source>
</evidence>
<feature type="transmembrane region" description="Helical" evidence="14">
    <location>
        <begin position="262"/>
        <end position="282"/>
    </location>
</feature>
<dbReference type="GO" id="GO:0010497">
    <property type="term" value="P:plasmodesmata-mediated intercellular transport"/>
    <property type="evidence" value="ECO:0000318"/>
    <property type="project" value="GO_Central"/>
</dbReference>
<dbReference type="Pfam" id="PF01657">
    <property type="entry name" value="Stress-antifung"/>
    <property type="match status" value="2"/>
</dbReference>
<reference evidence="17 19" key="1">
    <citation type="journal article" date="2011" name="Nature">
        <title>The Medicago genome provides insight into the evolution of rhizobial symbioses.</title>
        <authorList>
            <person name="Young N.D."/>
            <person name="Debelle F."/>
            <person name="Oldroyd G.E."/>
            <person name="Geurts R."/>
            <person name="Cannon S.B."/>
            <person name="Udvardi M.K."/>
            <person name="Benedito V.A."/>
            <person name="Mayer K.F."/>
            <person name="Gouzy J."/>
            <person name="Schoof H."/>
            <person name="Van de Peer Y."/>
            <person name="Proost S."/>
            <person name="Cook D.R."/>
            <person name="Meyers B.C."/>
            <person name="Spannagl M."/>
            <person name="Cheung F."/>
            <person name="De Mita S."/>
            <person name="Krishnakumar V."/>
            <person name="Gundlach H."/>
            <person name="Zhou S."/>
            <person name="Mudge J."/>
            <person name="Bharti A.K."/>
            <person name="Murray J.D."/>
            <person name="Naoumkina M.A."/>
            <person name="Rosen B."/>
            <person name="Silverstein K.A."/>
            <person name="Tang H."/>
            <person name="Rombauts S."/>
            <person name="Zhao P.X."/>
            <person name="Zhou P."/>
            <person name="Barbe V."/>
            <person name="Bardou P."/>
            <person name="Bechner M."/>
            <person name="Bellec A."/>
            <person name="Berger A."/>
            <person name="Berges H."/>
            <person name="Bidwell S."/>
            <person name="Bisseling T."/>
            <person name="Choisne N."/>
            <person name="Couloux A."/>
            <person name="Denny R."/>
            <person name="Deshpande S."/>
            <person name="Dai X."/>
            <person name="Doyle J.J."/>
            <person name="Dudez A.M."/>
            <person name="Farmer A.D."/>
            <person name="Fouteau S."/>
            <person name="Franken C."/>
            <person name="Gibelin C."/>
            <person name="Gish J."/>
            <person name="Goldstein S."/>
            <person name="Gonzalez A.J."/>
            <person name="Green P.J."/>
            <person name="Hallab A."/>
            <person name="Hartog M."/>
            <person name="Hua A."/>
            <person name="Humphray S.J."/>
            <person name="Jeong D.H."/>
            <person name="Jing Y."/>
            <person name="Jocker A."/>
            <person name="Kenton S.M."/>
            <person name="Kim D.J."/>
            <person name="Klee K."/>
            <person name="Lai H."/>
            <person name="Lang C."/>
            <person name="Lin S."/>
            <person name="Macmil S.L."/>
            <person name="Magdelenat G."/>
            <person name="Matthews L."/>
            <person name="McCorrison J."/>
            <person name="Monaghan E.L."/>
            <person name="Mun J.H."/>
            <person name="Najar F.Z."/>
            <person name="Nicholson C."/>
            <person name="Noirot C."/>
            <person name="O'Bleness M."/>
            <person name="Paule C.R."/>
            <person name="Poulain J."/>
            <person name="Prion F."/>
            <person name="Qin B."/>
            <person name="Qu C."/>
            <person name="Retzel E.F."/>
            <person name="Riddle C."/>
            <person name="Sallet E."/>
            <person name="Samain S."/>
            <person name="Samson N."/>
            <person name="Sanders I."/>
            <person name="Saurat O."/>
            <person name="Scarpelli C."/>
            <person name="Schiex T."/>
            <person name="Segurens B."/>
            <person name="Severin A.J."/>
            <person name="Sherrier D.J."/>
            <person name="Shi R."/>
            <person name="Sims S."/>
            <person name="Singer S.R."/>
            <person name="Sinharoy S."/>
            <person name="Sterck L."/>
            <person name="Viollet A."/>
            <person name="Wang B.B."/>
            <person name="Wang K."/>
            <person name="Wang M."/>
            <person name="Wang X."/>
            <person name="Warfsmann J."/>
            <person name="Weissenbach J."/>
            <person name="White D.D."/>
            <person name="White J.D."/>
            <person name="Wiley G.B."/>
            <person name="Wincker P."/>
            <person name="Xing Y."/>
            <person name="Yang L."/>
            <person name="Yao Z."/>
            <person name="Ying F."/>
            <person name="Zhai J."/>
            <person name="Zhou L."/>
            <person name="Zuber A."/>
            <person name="Denarie J."/>
            <person name="Dixon R.A."/>
            <person name="May G.D."/>
            <person name="Schwartz D.C."/>
            <person name="Rogers J."/>
            <person name="Quetier F."/>
            <person name="Town C.D."/>
            <person name="Roe B.A."/>
        </authorList>
    </citation>
    <scope>NUCLEOTIDE SEQUENCE [LARGE SCALE GENOMIC DNA]</scope>
    <source>
        <strain evidence="17">A17</strain>
        <strain evidence="18 19">cv. Jemalong A17</strain>
    </source>
</reference>
<evidence type="ECO:0000256" key="11">
    <source>
        <dbReference type="ARBA" id="ARBA00023157"/>
    </source>
</evidence>
<dbReference type="FunFam" id="3.30.430.20:FF:000001">
    <property type="entry name" value="cysteine-rich repeat secretory protein 3"/>
    <property type="match status" value="1"/>
</dbReference>
<dbReference type="EMBL" id="CM001217">
    <property type="protein sequence ID" value="KEH41154.1"/>
    <property type="molecule type" value="Genomic_DNA"/>
</dbReference>
<dbReference type="ExpressionAtlas" id="A0A072VGH6">
    <property type="expression patterns" value="differential"/>
</dbReference>
<dbReference type="FunFam" id="3.30.430.20:FF:000008">
    <property type="entry name" value="cysteine-rich repeat secretory protein 3"/>
    <property type="match status" value="1"/>
</dbReference>
<evidence type="ECO:0000256" key="5">
    <source>
        <dbReference type="ARBA" id="ARBA00022692"/>
    </source>
</evidence>
<dbReference type="InterPro" id="IPR002902">
    <property type="entry name" value="GNK2"/>
</dbReference>
<evidence type="ECO:0000256" key="10">
    <source>
        <dbReference type="ARBA" id="ARBA00023136"/>
    </source>
</evidence>
<evidence type="ECO:0000256" key="14">
    <source>
        <dbReference type="SAM" id="Phobius"/>
    </source>
</evidence>
<dbReference type="GO" id="GO:0009506">
    <property type="term" value="C:plasmodesma"/>
    <property type="evidence" value="ECO:0000318"/>
    <property type="project" value="GO_Central"/>
</dbReference>
<dbReference type="InterPro" id="IPR012337">
    <property type="entry name" value="RNaseH-like_sf"/>
</dbReference>
<comment type="subcellular location">
    <subcellularLocation>
        <location evidence="12">Cell junction</location>
        <location evidence="12">Plasmodesma</location>
    </subcellularLocation>
    <subcellularLocation>
        <location evidence="1">Cell membrane</location>
        <topology evidence="1">Single-pass type I membrane protein</topology>
    </subcellularLocation>
</comment>
<feature type="chain" id="PRO_5014500744" evidence="15">
    <location>
        <begin position="29"/>
        <end position="709"/>
    </location>
</feature>
<evidence type="ECO:0000256" key="8">
    <source>
        <dbReference type="ARBA" id="ARBA00022949"/>
    </source>
</evidence>
<dbReference type="InterPro" id="IPR051378">
    <property type="entry name" value="Cell2Cell_Antifungal"/>
</dbReference>
<dbReference type="InterPro" id="IPR038408">
    <property type="entry name" value="GNK2_sf"/>
</dbReference>
<evidence type="ECO:0000256" key="1">
    <source>
        <dbReference type="ARBA" id="ARBA00004251"/>
    </source>
</evidence>
<keyword evidence="7" id="KW-0677">Repeat</keyword>
<accession>A0A072VGH6</accession>
<dbReference type="HOGENOM" id="CLU_389531_0_0_1"/>
<dbReference type="PROSITE" id="PS51473">
    <property type="entry name" value="GNK2"/>
    <property type="match status" value="2"/>
</dbReference>
<evidence type="ECO:0000256" key="4">
    <source>
        <dbReference type="ARBA" id="ARBA00022581"/>
    </source>
</evidence>
<feature type="signal peptide" evidence="15">
    <location>
        <begin position="1"/>
        <end position="28"/>
    </location>
</feature>
<keyword evidence="9 14" id="KW-1133">Transmembrane helix</keyword>
<keyword evidence="10 14" id="KW-0472">Membrane</keyword>
<evidence type="ECO:0000256" key="7">
    <source>
        <dbReference type="ARBA" id="ARBA00022737"/>
    </source>
</evidence>
<dbReference type="GO" id="GO:0005886">
    <property type="term" value="C:plasma membrane"/>
    <property type="evidence" value="ECO:0007669"/>
    <property type="project" value="UniProtKB-SubCell"/>
</dbReference>
<evidence type="ECO:0000256" key="13">
    <source>
        <dbReference type="ARBA" id="ARBA00038393"/>
    </source>
</evidence>
<dbReference type="SUPFAM" id="SSF53098">
    <property type="entry name" value="Ribonuclease H-like"/>
    <property type="match status" value="1"/>
</dbReference>